<dbReference type="InterPro" id="IPR002938">
    <property type="entry name" value="FAD-bd"/>
</dbReference>
<dbReference type="STRING" id="47312.SAMN04489765_4418"/>
<keyword evidence="5" id="KW-1185">Reference proteome</keyword>
<dbReference type="GO" id="GO:0004497">
    <property type="term" value="F:monooxygenase activity"/>
    <property type="evidence" value="ECO:0007669"/>
    <property type="project" value="UniProtKB-KW"/>
</dbReference>
<accession>A0A1H1HNW0</accession>
<dbReference type="Gene3D" id="3.50.50.60">
    <property type="entry name" value="FAD/NAD(P)-binding domain"/>
    <property type="match status" value="1"/>
</dbReference>
<keyword evidence="2" id="KW-0503">Monooxygenase</keyword>
<keyword evidence="1" id="KW-0560">Oxidoreductase</keyword>
<organism evidence="4 5">
    <name type="scientific">Tsukamurella pulmonis</name>
    <dbReference type="NCBI Taxonomy" id="47312"/>
    <lineage>
        <taxon>Bacteria</taxon>
        <taxon>Bacillati</taxon>
        <taxon>Actinomycetota</taxon>
        <taxon>Actinomycetes</taxon>
        <taxon>Mycobacteriales</taxon>
        <taxon>Tsukamurellaceae</taxon>
        <taxon>Tsukamurella</taxon>
    </lineage>
</organism>
<feature type="domain" description="FAD-binding" evidence="3">
    <location>
        <begin position="150"/>
        <end position="338"/>
    </location>
</feature>
<evidence type="ECO:0000256" key="2">
    <source>
        <dbReference type="ARBA" id="ARBA00023033"/>
    </source>
</evidence>
<dbReference type="InterPro" id="IPR050493">
    <property type="entry name" value="FAD-dep_Monooxygenase_BioMet"/>
</dbReference>
<dbReference type="PANTHER" id="PTHR13789">
    <property type="entry name" value="MONOOXYGENASE"/>
    <property type="match status" value="1"/>
</dbReference>
<evidence type="ECO:0000259" key="3">
    <source>
        <dbReference type="Pfam" id="PF01494"/>
    </source>
</evidence>
<evidence type="ECO:0000313" key="5">
    <source>
        <dbReference type="Proteomes" id="UP000183053"/>
    </source>
</evidence>
<sequence length="383" mass="41237">MWRSNSLRVAVVGAGIGGLAAASGLQRAGAEVIVLEQAARFLPRGSGLSLFANGFAALRSLGLEERVREIVADGPPSVPYGTWRPDGTRLATVSPATVAALRVVDRTELHRALLRGLAPDTVRPGIRVEGLSRETLDLGPSGILEDWHVLIGADGIRSRVRGSHAGDPGAAYCGYGAWRGITDTPVELPDAGETLGRGERFGYSALRDGRVYWFAVRPSPDDTPPEPEELVERYGDWRGPIPEILAATDPRRIGYQPIERLAHPLRTYARGRAALVGDAAHAMPPTLGQGANLALEDAAVLVSLLRPLARDPDPRDIPTKLAAYDKARRPRTQSLARQAYLLGAALQWPTPAVVSGRDLAMRAAPNLATDRIFRRAQRWSPPD</sequence>
<dbReference type="AlphaFoldDB" id="A0A1H1HNW0"/>
<dbReference type="GO" id="GO:0071949">
    <property type="term" value="F:FAD binding"/>
    <property type="evidence" value="ECO:0007669"/>
    <property type="project" value="InterPro"/>
</dbReference>
<dbReference type="RefSeq" id="WP_068564018.1">
    <property type="nucleotide sequence ID" value="NZ_FNLF01000002.1"/>
</dbReference>
<name>A0A1H1HNW0_9ACTN</name>
<reference evidence="5" key="1">
    <citation type="submission" date="2016-10" db="EMBL/GenBank/DDBJ databases">
        <authorList>
            <person name="Varghese N."/>
            <person name="Submissions S."/>
        </authorList>
    </citation>
    <scope>NUCLEOTIDE SEQUENCE [LARGE SCALE GENOMIC DNA]</scope>
    <source>
        <strain evidence="5">DSM 44142</strain>
    </source>
</reference>
<dbReference type="InterPro" id="IPR036188">
    <property type="entry name" value="FAD/NAD-bd_sf"/>
</dbReference>
<proteinExistence type="predicted"/>
<dbReference type="SUPFAM" id="SSF51905">
    <property type="entry name" value="FAD/NAD(P)-binding domain"/>
    <property type="match status" value="1"/>
</dbReference>
<dbReference type="EMBL" id="FNLF01000002">
    <property type="protein sequence ID" value="SDR27082.1"/>
    <property type="molecule type" value="Genomic_DNA"/>
</dbReference>
<gene>
    <name evidence="4" type="ORF">SAMN04489765_4418</name>
</gene>
<protein>
    <submittedName>
        <fullName evidence="4">2-polyprenyl-6-methoxyphenol hydroxylase</fullName>
    </submittedName>
</protein>
<evidence type="ECO:0000313" key="4">
    <source>
        <dbReference type="EMBL" id="SDR27082.1"/>
    </source>
</evidence>
<evidence type="ECO:0000256" key="1">
    <source>
        <dbReference type="ARBA" id="ARBA00023002"/>
    </source>
</evidence>
<feature type="domain" description="FAD-binding" evidence="3">
    <location>
        <begin position="8"/>
        <end position="69"/>
    </location>
</feature>
<dbReference type="Proteomes" id="UP000183053">
    <property type="component" value="Unassembled WGS sequence"/>
</dbReference>
<dbReference type="PRINTS" id="PR00420">
    <property type="entry name" value="RNGMNOXGNASE"/>
</dbReference>
<dbReference type="PANTHER" id="PTHR13789:SF309">
    <property type="entry name" value="PUTATIVE (AFU_ORTHOLOGUE AFUA_6G14510)-RELATED"/>
    <property type="match status" value="1"/>
</dbReference>
<dbReference type="Pfam" id="PF01494">
    <property type="entry name" value="FAD_binding_3"/>
    <property type="match status" value="2"/>
</dbReference>